<protein>
    <recommendedName>
        <fullName evidence="5">DUF721 domain-containing protein</fullName>
    </recommendedName>
</protein>
<dbReference type="RefSeq" id="WP_128979608.1">
    <property type="nucleotide sequence ID" value="NZ_CP053836.1"/>
</dbReference>
<dbReference type="OrthoDB" id="5373157at2"/>
<reference evidence="3 4" key="1">
    <citation type="submission" date="2017-10" db="EMBL/GenBank/DDBJ databases">
        <title>Genomics of the genus Arcobacter.</title>
        <authorList>
            <person name="Perez-Cataluna A."/>
            <person name="Figueras M.J."/>
        </authorList>
    </citation>
    <scope>NUCLEOTIDE SEQUENCE [LARGE SCALE GENOMIC DNA]</scope>
    <source>
        <strain evidence="2 3">CECT 8441</strain>
        <strain evidence="1 4">CECT 8993</strain>
    </source>
</reference>
<comment type="caution">
    <text evidence="1">The sequence shown here is derived from an EMBL/GenBank/DDBJ whole genome shotgun (WGS) entry which is preliminary data.</text>
</comment>
<dbReference type="Proteomes" id="UP000289758">
    <property type="component" value="Unassembled WGS sequence"/>
</dbReference>
<dbReference type="AlphaFoldDB" id="A0A4Q0YFE6"/>
<dbReference type="EMBL" id="PDKJ01000003">
    <property type="protein sequence ID" value="RXJ69326.1"/>
    <property type="molecule type" value="Genomic_DNA"/>
</dbReference>
<accession>A0A4Q0YFE6</accession>
<gene>
    <name evidence="2" type="ORF">CRV07_03830</name>
    <name evidence="1" type="ORF">CRV08_04780</name>
</gene>
<proteinExistence type="predicted"/>
<evidence type="ECO:0000313" key="3">
    <source>
        <dbReference type="Proteomes" id="UP000289758"/>
    </source>
</evidence>
<organism evidence="1 4">
    <name type="scientific">Halarcobacter ebronensis</name>
    <dbReference type="NCBI Taxonomy" id="1462615"/>
    <lineage>
        <taxon>Bacteria</taxon>
        <taxon>Pseudomonadati</taxon>
        <taxon>Campylobacterota</taxon>
        <taxon>Epsilonproteobacteria</taxon>
        <taxon>Campylobacterales</taxon>
        <taxon>Arcobacteraceae</taxon>
        <taxon>Halarcobacter</taxon>
    </lineage>
</organism>
<evidence type="ECO:0000313" key="4">
    <source>
        <dbReference type="Proteomes" id="UP000290172"/>
    </source>
</evidence>
<name>A0A4Q0YFE6_9BACT</name>
<sequence>MKKLSEILYHLKNNPEFRRINTQETIHKFIELLPPKMKKGVKFAYIRQQIFFFVLTHPVYKMEFEYNKSLINDLLKQSNIANVQEIRFFVTNKIEKKEQEKQAINESYKERSYGIFANKITDKKLHDKFEEIRAIIKNS</sequence>
<dbReference type="EMBL" id="PDKK01000002">
    <property type="protein sequence ID" value="RXK07601.1"/>
    <property type="molecule type" value="Genomic_DNA"/>
</dbReference>
<keyword evidence="3" id="KW-1185">Reference proteome</keyword>
<dbReference type="Proteomes" id="UP000290172">
    <property type="component" value="Unassembled WGS sequence"/>
</dbReference>
<evidence type="ECO:0000313" key="1">
    <source>
        <dbReference type="EMBL" id="RXJ69326.1"/>
    </source>
</evidence>
<evidence type="ECO:0008006" key="5">
    <source>
        <dbReference type="Google" id="ProtNLM"/>
    </source>
</evidence>
<evidence type="ECO:0000313" key="2">
    <source>
        <dbReference type="EMBL" id="RXK07601.1"/>
    </source>
</evidence>